<evidence type="ECO:0000313" key="3">
    <source>
        <dbReference type="EMBL" id="KAK6187243.1"/>
    </source>
</evidence>
<organism evidence="3 4">
    <name type="scientific">Patella caerulea</name>
    <name type="common">Rayed Mediterranean limpet</name>
    <dbReference type="NCBI Taxonomy" id="87958"/>
    <lineage>
        <taxon>Eukaryota</taxon>
        <taxon>Metazoa</taxon>
        <taxon>Spiralia</taxon>
        <taxon>Lophotrochozoa</taxon>
        <taxon>Mollusca</taxon>
        <taxon>Gastropoda</taxon>
        <taxon>Patellogastropoda</taxon>
        <taxon>Patelloidea</taxon>
        <taxon>Patellidae</taxon>
        <taxon>Patella</taxon>
    </lineage>
</organism>
<comment type="caution">
    <text evidence="3">The sequence shown here is derived from an EMBL/GenBank/DDBJ whole genome shotgun (WGS) entry which is preliminary data.</text>
</comment>
<keyword evidence="2" id="KW-0812">Transmembrane</keyword>
<dbReference type="EMBL" id="JAZGQO010000004">
    <property type="protein sequence ID" value="KAK6187243.1"/>
    <property type="molecule type" value="Genomic_DNA"/>
</dbReference>
<feature type="transmembrane region" description="Helical" evidence="2">
    <location>
        <begin position="32"/>
        <end position="52"/>
    </location>
</feature>
<feature type="transmembrane region" description="Helical" evidence="2">
    <location>
        <begin position="72"/>
        <end position="92"/>
    </location>
</feature>
<protein>
    <submittedName>
        <fullName evidence="3">Uncharacterized protein</fullName>
    </submittedName>
</protein>
<feature type="compositionally biased region" description="Polar residues" evidence="1">
    <location>
        <begin position="102"/>
        <end position="113"/>
    </location>
</feature>
<evidence type="ECO:0000256" key="1">
    <source>
        <dbReference type="SAM" id="MobiDB-lite"/>
    </source>
</evidence>
<evidence type="ECO:0000256" key="2">
    <source>
        <dbReference type="SAM" id="Phobius"/>
    </source>
</evidence>
<sequence length="222" mass="24359">MRPGLHGNLLRNRGQRSRRLHNRPHTFSLSRLLMMVFVGAIMFIPGLALTIIGLQTESLEKMAPGERIMYRALGPAMCVLGIGTLFGAAVYYCCYAVGSPNTRQQGGSSNHCSMVSGDSERHKHHHHHHGENGHSGNTSDHAHTHRRASYNRQNDDHDSRVPLAYIDDDTLKEPLSPVAIQIDSASDNQGAFGLDIPEVRISPCSSYQGSILNGEIRSSSPT</sequence>
<gene>
    <name evidence="3" type="ORF">SNE40_005310</name>
</gene>
<keyword evidence="2" id="KW-1133">Transmembrane helix</keyword>
<reference evidence="3 4" key="1">
    <citation type="submission" date="2024-01" db="EMBL/GenBank/DDBJ databases">
        <title>The genome of the rayed Mediterranean limpet Patella caerulea (Linnaeus, 1758).</title>
        <authorList>
            <person name="Anh-Thu Weber A."/>
            <person name="Halstead-Nussloch G."/>
        </authorList>
    </citation>
    <scope>NUCLEOTIDE SEQUENCE [LARGE SCALE GENOMIC DNA]</scope>
    <source>
        <strain evidence="3">AATW-2023a</strain>
        <tissue evidence="3">Whole specimen</tissue>
    </source>
</reference>
<name>A0AAN8PXB0_PATCE</name>
<proteinExistence type="predicted"/>
<evidence type="ECO:0000313" key="4">
    <source>
        <dbReference type="Proteomes" id="UP001347796"/>
    </source>
</evidence>
<accession>A0AAN8PXB0</accession>
<keyword evidence="4" id="KW-1185">Reference proteome</keyword>
<dbReference type="Proteomes" id="UP001347796">
    <property type="component" value="Unassembled WGS sequence"/>
</dbReference>
<keyword evidence="2" id="KW-0472">Membrane</keyword>
<feature type="region of interest" description="Disordered" evidence="1">
    <location>
        <begin position="102"/>
        <end position="160"/>
    </location>
</feature>
<dbReference type="AlphaFoldDB" id="A0AAN8PXB0"/>